<accession>A0A8D2MQK9</accession>
<dbReference type="Proteomes" id="UP000694413">
    <property type="component" value="Unassembled WGS sequence"/>
</dbReference>
<reference evidence="1" key="1">
    <citation type="submission" date="2025-08" db="UniProtKB">
        <authorList>
            <consortium name="Ensembl"/>
        </authorList>
    </citation>
    <scope>IDENTIFICATION</scope>
</reference>
<organism evidence="1 2">
    <name type="scientific">Zonotrichia albicollis</name>
    <name type="common">White-throated sparrow</name>
    <name type="synonym">Fringilla albicollis</name>
    <dbReference type="NCBI Taxonomy" id="44394"/>
    <lineage>
        <taxon>Eukaryota</taxon>
        <taxon>Metazoa</taxon>
        <taxon>Chordata</taxon>
        <taxon>Craniata</taxon>
        <taxon>Vertebrata</taxon>
        <taxon>Euteleostomi</taxon>
        <taxon>Archelosauria</taxon>
        <taxon>Archosauria</taxon>
        <taxon>Dinosauria</taxon>
        <taxon>Saurischia</taxon>
        <taxon>Theropoda</taxon>
        <taxon>Coelurosauria</taxon>
        <taxon>Aves</taxon>
        <taxon>Neognathae</taxon>
        <taxon>Neoaves</taxon>
        <taxon>Telluraves</taxon>
        <taxon>Australaves</taxon>
        <taxon>Passeriformes</taxon>
        <taxon>Passerellidae</taxon>
        <taxon>Zonotrichia</taxon>
    </lineage>
</organism>
<evidence type="ECO:0000313" key="2">
    <source>
        <dbReference type="Proteomes" id="UP000694413"/>
    </source>
</evidence>
<evidence type="ECO:0000313" key="1">
    <source>
        <dbReference type="Ensembl" id="ENSZALP00000010716.1"/>
    </source>
</evidence>
<name>A0A8D2MQK9_ZONAL</name>
<proteinExistence type="predicted"/>
<sequence length="242" mass="26585">MLNVELIRRLLGKLWRMIQQLQPSFHVKQQWRGPQYSQPCVPRQLGKVSKQETLKSVLVKFFQAIHFSECSFLHSQQHPCTLPGSLQQPAQPQLSVTVLPCLLPSANTGASLSCRILSKGSNKCSAERKLTFLLAGRQWSLQCMNKVLGKAQSTKLIFSFPVTLCLKETRSAPSAPLAGEQLVLSFFCCLFGNQKEQFSERKLIVYALIIAACGGISPGAVQGDTSFGTSAKASQGKQLPCC</sequence>
<dbReference type="AlphaFoldDB" id="A0A8D2MQK9"/>
<keyword evidence="2" id="KW-1185">Reference proteome</keyword>
<protein>
    <submittedName>
        <fullName evidence="1">Uncharacterized protein</fullName>
    </submittedName>
</protein>
<reference evidence="1" key="2">
    <citation type="submission" date="2025-09" db="UniProtKB">
        <authorList>
            <consortium name="Ensembl"/>
        </authorList>
    </citation>
    <scope>IDENTIFICATION</scope>
</reference>
<dbReference type="Ensembl" id="ENSZALT00000014817.1">
    <property type="protein sequence ID" value="ENSZALP00000010716.1"/>
    <property type="gene ID" value="ENSZALG00000009050.1"/>
</dbReference>